<dbReference type="PROSITE" id="PS50011">
    <property type="entry name" value="PROTEIN_KINASE_DOM"/>
    <property type="match status" value="1"/>
</dbReference>
<name>A0A1R2CP98_9CILI</name>
<feature type="region of interest" description="Disordered" evidence="12">
    <location>
        <begin position="56"/>
        <end position="77"/>
    </location>
</feature>
<dbReference type="GO" id="GO:0005524">
    <property type="term" value="F:ATP binding"/>
    <property type="evidence" value="ECO:0007669"/>
    <property type="project" value="UniProtKB-UniRule"/>
</dbReference>
<dbReference type="AlphaFoldDB" id="A0A1R2CP98"/>
<evidence type="ECO:0000259" key="13">
    <source>
        <dbReference type="PROSITE" id="PS50011"/>
    </source>
</evidence>
<dbReference type="EC" id="2.7.12.1" evidence="2"/>
<dbReference type="PANTHER" id="PTHR24058">
    <property type="entry name" value="DUAL SPECIFICITY PROTEIN KINASE"/>
    <property type="match status" value="1"/>
</dbReference>
<sequence>MHDASSKIYSHGISPRYNVSKLRPVSNSVRINKNISLNLSSTQKADVRIIKFDSATPKQTSSRISTEKPTSIPEKPSSTYAINNSGLTIKLNSNFNRSYGNISREEIKSARPRKKVSLTNPRRLSQTNIDPDSMISETPIAPIFALKQFSQFLSKFEQGEIMNYHEIYYLGLKATKIQGDVVNENYGFDDERCDYKLIQGDHIGYRYEIMQILGKGSFGQVCKCYDHKSKQQIALKIIRNEKRFHRQGKVEVKILEYIRKHDSEQKNCMVAMLDSFIFRQHLCLAFELLSINLYELIKSNGLRGFSSSLIKRFAIQILYCLCFLRENKIIHCDLKPENILLKQINKSGIKVIDFGSSCYESEKLYTYIQSRFYRAPEIILGIPYTTSIDMWSFGCILAELYTGYPLFPGESEAEQLQCIMEVKGIPPQEILMISTRRTLFFDGGKPKITANSRGKKRYPGSRNLEEKLRIADDIFLDLIQSKIYLGTLDWNPMKRITPIEALQHPWLNENPIRLKTALGARTVSSN</sequence>
<evidence type="ECO:0000256" key="3">
    <source>
        <dbReference type="ARBA" id="ARBA00022527"/>
    </source>
</evidence>
<evidence type="ECO:0000313" key="14">
    <source>
        <dbReference type="EMBL" id="OMJ90790.1"/>
    </source>
</evidence>
<feature type="binding site" evidence="11">
    <location>
        <position position="236"/>
    </location>
    <ligand>
        <name>ATP</name>
        <dbReference type="ChEBI" id="CHEBI:30616"/>
    </ligand>
</feature>
<keyword evidence="5 11" id="KW-0547">Nucleotide-binding</keyword>
<evidence type="ECO:0000256" key="7">
    <source>
        <dbReference type="ARBA" id="ARBA00022840"/>
    </source>
</evidence>
<feature type="domain" description="Protein kinase" evidence="13">
    <location>
        <begin position="207"/>
        <end position="507"/>
    </location>
</feature>
<dbReference type="FunFam" id="1.10.510.10:FF:000624">
    <property type="entry name" value="Mitogen-activated protein kinase"/>
    <property type="match status" value="1"/>
</dbReference>
<evidence type="ECO:0000256" key="9">
    <source>
        <dbReference type="ARBA" id="ARBA00049308"/>
    </source>
</evidence>
<dbReference type="PANTHER" id="PTHR24058:SF22">
    <property type="entry name" value="DUAL SPECIFICITY TYROSINE-PHOSPHORYLATION-REGULATED KINASE 4"/>
    <property type="match status" value="1"/>
</dbReference>
<dbReference type="Gene3D" id="3.30.10.30">
    <property type="entry name" value="DYRK"/>
    <property type="match status" value="1"/>
</dbReference>
<evidence type="ECO:0000256" key="10">
    <source>
        <dbReference type="ARBA" id="ARBA00051680"/>
    </source>
</evidence>
<evidence type="ECO:0000256" key="11">
    <source>
        <dbReference type="PROSITE-ProRule" id="PRU10141"/>
    </source>
</evidence>
<evidence type="ECO:0000256" key="4">
    <source>
        <dbReference type="ARBA" id="ARBA00022679"/>
    </source>
</evidence>
<keyword evidence="4" id="KW-0808">Transferase</keyword>
<dbReference type="PROSITE" id="PS00107">
    <property type="entry name" value="PROTEIN_KINASE_ATP"/>
    <property type="match status" value="1"/>
</dbReference>
<evidence type="ECO:0000313" key="15">
    <source>
        <dbReference type="Proteomes" id="UP000187209"/>
    </source>
</evidence>
<dbReference type="GO" id="GO:0004674">
    <property type="term" value="F:protein serine/threonine kinase activity"/>
    <property type="evidence" value="ECO:0007669"/>
    <property type="project" value="UniProtKB-KW"/>
</dbReference>
<dbReference type="InterPro" id="IPR017441">
    <property type="entry name" value="Protein_kinase_ATP_BS"/>
</dbReference>
<dbReference type="EMBL" id="MPUH01000095">
    <property type="protein sequence ID" value="OMJ90790.1"/>
    <property type="molecule type" value="Genomic_DNA"/>
</dbReference>
<proteinExistence type="inferred from homology"/>
<feature type="compositionally biased region" description="Polar residues" evidence="12">
    <location>
        <begin position="56"/>
        <end position="69"/>
    </location>
</feature>
<dbReference type="InterPro" id="IPR050494">
    <property type="entry name" value="Ser_Thr_dual-spec_kinase"/>
</dbReference>
<evidence type="ECO:0000256" key="8">
    <source>
        <dbReference type="ARBA" id="ARBA00049003"/>
    </source>
</evidence>
<dbReference type="SMART" id="SM00220">
    <property type="entry name" value="S_TKc"/>
    <property type="match status" value="1"/>
</dbReference>
<dbReference type="Proteomes" id="UP000187209">
    <property type="component" value="Unassembled WGS sequence"/>
</dbReference>
<dbReference type="Gene3D" id="1.10.510.10">
    <property type="entry name" value="Transferase(Phosphotransferase) domain 1"/>
    <property type="match status" value="1"/>
</dbReference>
<organism evidence="14 15">
    <name type="scientific">Stentor coeruleus</name>
    <dbReference type="NCBI Taxonomy" id="5963"/>
    <lineage>
        <taxon>Eukaryota</taxon>
        <taxon>Sar</taxon>
        <taxon>Alveolata</taxon>
        <taxon>Ciliophora</taxon>
        <taxon>Postciliodesmatophora</taxon>
        <taxon>Heterotrichea</taxon>
        <taxon>Heterotrichida</taxon>
        <taxon>Stentoridae</taxon>
        <taxon>Stentor</taxon>
    </lineage>
</organism>
<keyword evidence="3" id="KW-0723">Serine/threonine-protein kinase</keyword>
<comment type="catalytic activity">
    <reaction evidence="10">
        <text>L-tyrosyl-[protein] + ATP = O-phospho-L-tyrosyl-[protein] + ADP + H(+)</text>
        <dbReference type="Rhea" id="RHEA:10596"/>
        <dbReference type="Rhea" id="RHEA-COMP:10136"/>
        <dbReference type="Rhea" id="RHEA-COMP:20101"/>
        <dbReference type="ChEBI" id="CHEBI:15378"/>
        <dbReference type="ChEBI" id="CHEBI:30616"/>
        <dbReference type="ChEBI" id="CHEBI:46858"/>
        <dbReference type="ChEBI" id="CHEBI:61978"/>
        <dbReference type="ChEBI" id="CHEBI:456216"/>
        <dbReference type="EC" id="2.7.12.1"/>
    </reaction>
</comment>
<dbReference type="GO" id="GO:0005856">
    <property type="term" value="C:cytoskeleton"/>
    <property type="evidence" value="ECO:0007669"/>
    <property type="project" value="TreeGrafter"/>
</dbReference>
<reference evidence="14 15" key="1">
    <citation type="submission" date="2016-11" db="EMBL/GenBank/DDBJ databases">
        <title>The macronuclear genome of Stentor coeruleus: a giant cell with tiny introns.</title>
        <authorList>
            <person name="Slabodnick M."/>
            <person name="Ruby J.G."/>
            <person name="Reiff S.B."/>
            <person name="Swart E.C."/>
            <person name="Gosai S."/>
            <person name="Prabakaran S."/>
            <person name="Witkowska E."/>
            <person name="Larue G.E."/>
            <person name="Fisher S."/>
            <person name="Freeman R.M."/>
            <person name="Gunawardena J."/>
            <person name="Chu W."/>
            <person name="Stover N.A."/>
            <person name="Gregory B.D."/>
            <person name="Nowacki M."/>
            <person name="Derisi J."/>
            <person name="Roy S.W."/>
            <person name="Marshall W.F."/>
            <person name="Sood P."/>
        </authorList>
    </citation>
    <scope>NUCLEOTIDE SEQUENCE [LARGE SCALE GENOMIC DNA]</scope>
    <source>
        <strain evidence="14">WM001</strain>
    </source>
</reference>
<evidence type="ECO:0000256" key="5">
    <source>
        <dbReference type="ARBA" id="ARBA00022741"/>
    </source>
</evidence>
<evidence type="ECO:0000256" key="6">
    <source>
        <dbReference type="ARBA" id="ARBA00022777"/>
    </source>
</evidence>
<comment type="catalytic activity">
    <reaction evidence="8">
        <text>L-seryl-[protein] + ATP = O-phospho-L-seryl-[protein] + ADP + H(+)</text>
        <dbReference type="Rhea" id="RHEA:17989"/>
        <dbReference type="Rhea" id="RHEA-COMP:9863"/>
        <dbReference type="Rhea" id="RHEA-COMP:11604"/>
        <dbReference type="ChEBI" id="CHEBI:15378"/>
        <dbReference type="ChEBI" id="CHEBI:29999"/>
        <dbReference type="ChEBI" id="CHEBI:30616"/>
        <dbReference type="ChEBI" id="CHEBI:83421"/>
        <dbReference type="ChEBI" id="CHEBI:456216"/>
        <dbReference type="EC" id="2.7.12.1"/>
    </reaction>
</comment>
<dbReference type="Gene3D" id="3.30.200.20">
    <property type="entry name" value="Phosphorylase Kinase, domain 1"/>
    <property type="match status" value="1"/>
</dbReference>
<comment type="similarity">
    <text evidence="1">Belongs to the protein kinase superfamily. CMGC Ser/Thr protein kinase family. MNB/DYRK subfamily.</text>
</comment>
<dbReference type="CDD" id="cd14210">
    <property type="entry name" value="PKc_DYRK"/>
    <property type="match status" value="1"/>
</dbReference>
<dbReference type="InterPro" id="IPR000719">
    <property type="entry name" value="Prot_kinase_dom"/>
</dbReference>
<dbReference type="InterPro" id="IPR042521">
    <property type="entry name" value="DYRK"/>
</dbReference>
<accession>A0A1R2CP98</accession>
<protein>
    <recommendedName>
        <fullName evidence="2">dual-specificity kinase</fullName>
        <ecNumber evidence="2">2.7.12.1</ecNumber>
    </recommendedName>
</protein>
<evidence type="ECO:0000256" key="2">
    <source>
        <dbReference type="ARBA" id="ARBA00013203"/>
    </source>
</evidence>
<keyword evidence="7 11" id="KW-0067">ATP-binding</keyword>
<dbReference type="Pfam" id="PF00069">
    <property type="entry name" value="Pkinase"/>
    <property type="match status" value="1"/>
</dbReference>
<keyword evidence="15" id="KW-1185">Reference proteome</keyword>
<gene>
    <name evidence="14" type="ORF">SteCoe_6770</name>
</gene>
<dbReference type="PROSITE" id="PS00108">
    <property type="entry name" value="PROTEIN_KINASE_ST"/>
    <property type="match status" value="1"/>
</dbReference>
<dbReference type="GO" id="GO:0004712">
    <property type="term" value="F:protein serine/threonine/tyrosine kinase activity"/>
    <property type="evidence" value="ECO:0007669"/>
    <property type="project" value="UniProtKB-EC"/>
</dbReference>
<evidence type="ECO:0000256" key="12">
    <source>
        <dbReference type="SAM" id="MobiDB-lite"/>
    </source>
</evidence>
<comment type="caution">
    <text evidence="14">The sequence shown here is derived from an EMBL/GenBank/DDBJ whole genome shotgun (WGS) entry which is preliminary data.</text>
</comment>
<dbReference type="InterPro" id="IPR008271">
    <property type="entry name" value="Ser/Thr_kinase_AS"/>
</dbReference>
<dbReference type="GO" id="GO:0005737">
    <property type="term" value="C:cytoplasm"/>
    <property type="evidence" value="ECO:0007669"/>
    <property type="project" value="TreeGrafter"/>
</dbReference>
<comment type="catalytic activity">
    <reaction evidence="9">
        <text>L-threonyl-[protein] + ATP = O-phospho-L-threonyl-[protein] + ADP + H(+)</text>
        <dbReference type="Rhea" id="RHEA:46608"/>
        <dbReference type="Rhea" id="RHEA-COMP:11060"/>
        <dbReference type="Rhea" id="RHEA-COMP:11605"/>
        <dbReference type="ChEBI" id="CHEBI:15378"/>
        <dbReference type="ChEBI" id="CHEBI:30013"/>
        <dbReference type="ChEBI" id="CHEBI:30616"/>
        <dbReference type="ChEBI" id="CHEBI:61977"/>
        <dbReference type="ChEBI" id="CHEBI:456216"/>
        <dbReference type="EC" id="2.7.12.1"/>
    </reaction>
</comment>
<dbReference type="SUPFAM" id="SSF56112">
    <property type="entry name" value="Protein kinase-like (PK-like)"/>
    <property type="match status" value="1"/>
</dbReference>
<evidence type="ECO:0000256" key="1">
    <source>
        <dbReference type="ARBA" id="ARBA00008867"/>
    </source>
</evidence>
<keyword evidence="6" id="KW-0418">Kinase</keyword>
<dbReference type="OrthoDB" id="9332038at2759"/>
<dbReference type="InterPro" id="IPR011009">
    <property type="entry name" value="Kinase-like_dom_sf"/>
</dbReference>